<dbReference type="InterPro" id="IPR013766">
    <property type="entry name" value="Thioredoxin_domain"/>
</dbReference>
<dbReference type="PROSITE" id="PS51352">
    <property type="entry name" value="THIOREDOXIN_2"/>
    <property type="match status" value="1"/>
</dbReference>
<dbReference type="PANTHER" id="PTHR42852:SF13">
    <property type="entry name" value="PROTEIN DIPZ"/>
    <property type="match status" value="1"/>
</dbReference>
<name>A0A844F614_CLOSV</name>
<dbReference type="InterPro" id="IPR050553">
    <property type="entry name" value="Thioredoxin_ResA/DsbE_sf"/>
</dbReference>
<evidence type="ECO:0000259" key="3">
    <source>
        <dbReference type="PROSITE" id="PS51352"/>
    </source>
</evidence>
<protein>
    <submittedName>
        <fullName evidence="4">TlpA family protein disulfide reductase</fullName>
    </submittedName>
</protein>
<dbReference type="SUPFAM" id="SSF52833">
    <property type="entry name" value="Thioredoxin-like"/>
    <property type="match status" value="1"/>
</dbReference>
<keyword evidence="2" id="KW-0732">Signal</keyword>
<reference evidence="4 5" key="1">
    <citation type="submission" date="2019-08" db="EMBL/GenBank/DDBJ databases">
        <title>In-depth cultivation of the pig gut microbiome towards novel bacterial diversity and tailored functional studies.</title>
        <authorList>
            <person name="Wylensek D."/>
            <person name="Hitch T.C.A."/>
            <person name="Clavel T."/>
        </authorList>
    </citation>
    <scope>NUCLEOTIDE SEQUENCE [LARGE SCALE GENOMIC DNA]</scope>
    <source>
        <strain evidence="4 5">BL-389-WT-3D</strain>
    </source>
</reference>
<dbReference type="Proteomes" id="UP000462363">
    <property type="component" value="Unassembled WGS sequence"/>
</dbReference>
<dbReference type="InterPro" id="IPR036249">
    <property type="entry name" value="Thioredoxin-like_sf"/>
</dbReference>
<feature type="region of interest" description="Disordered" evidence="1">
    <location>
        <begin position="26"/>
        <end position="50"/>
    </location>
</feature>
<comment type="caution">
    <text evidence="4">The sequence shown here is derived from an EMBL/GenBank/DDBJ whole genome shotgun (WGS) entry which is preliminary data.</text>
</comment>
<dbReference type="Pfam" id="PF08534">
    <property type="entry name" value="Redoxin"/>
    <property type="match status" value="1"/>
</dbReference>
<dbReference type="GeneID" id="62695787"/>
<feature type="chain" id="PRO_5039548202" evidence="2">
    <location>
        <begin position="23"/>
        <end position="195"/>
    </location>
</feature>
<accession>A0A844F614</accession>
<evidence type="ECO:0000313" key="5">
    <source>
        <dbReference type="Proteomes" id="UP000462363"/>
    </source>
</evidence>
<dbReference type="Gene3D" id="3.40.30.10">
    <property type="entry name" value="Glutaredoxin"/>
    <property type="match status" value="1"/>
</dbReference>
<dbReference type="CDD" id="cd02966">
    <property type="entry name" value="TlpA_like_family"/>
    <property type="match status" value="1"/>
</dbReference>
<gene>
    <name evidence="4" type="ORF">FYJ37_10000</name>
</gene>
<dbReference type="PROSITE" id="PS51257">
    <property type="entry name" value="PROKAR_LIPOPROTEIN"/>
    <property type="match status" value="1"/>
</dbReference>
<dbReference type="PANTHER" id="PTHR42852">
    <property type="entry name" value="THIOL:DISULFIDE INTERCHANGE PROTEIN DSBE"/>
    <property type="match status" value="1"/>
</dbReference>
<proteinExistence type="predicted"/>
<dbReference type="AlphaFoldDB" id="A0A844F614"/>
<evidence type="ECO:0000256" key="1">
    <source>
        <dbReference type="SAM" id="MobiDB-lite"/>
    </source>
</evidence>
<dbReference type="RefSeq" id="WP_004608607.1">
    <property type="nucleotide sequence ID" value="NZ_AP024846.1"/>
</dbReference>
<feature type="signal peptide" evidence="2">
    <location>
        <begin position="1"/>
        <end position="22"/>
    </location>
</feature>
<dbReference type="EMBL" id="VUMB01000018">
    <property type="protein sequence ID" value="MSS40673.1"/>
    <property type="molecule type" value="Genomic_DNA"/>
</dbReference>
<sequence length="195" mass="20952">MRNKKAKSITVLILSLALVLTACGSKPAEGSTENKAEETTEEDGGGQASKTVFGTFESKTLDGEDVSQDIFSKADLTMVNIWGTFCGPCIKEMPELGELSRQYADKGVQIVGLISDVSDPGDETAEDIISTAKADYTHMVASNDLQNGILKEVYAVPATYFVDKDGNQVGKAYPGARDMDSWAKIIDEMLAEVQP</sequence>
<evidence type="ECO:0000313" key="4">
    <source>
        <dbReference type="EMBL" id="MSS40673.1"/>
    </source>
</evidence>
<dbReference type="GO" id="GO:0016491">
    <property type="term" value="F:oxidoreductase activity"/>
    <property type="evidence" value="ECO:0007669"/>
    <property type="project" value="InterPro"/>
</dbReference>
<organism evidence="4 5">
    <name type="scientific">Clostridium scindens (strain JCM 10418 / VPI 12708)</name>
    <dbReference type="NCBI Taxonomy" id="29347"/>
    <lineage>
        <taxon>Bacteria</taxon>
        <taxon>Bacillati</taxon>
        <taxon>Bacillota</taxon>
        <taxon>Clostridia</taxon>
        <taxon>Lachnospirales</taxon>
        <taxon>Lachnospiraceae</taxon>
    </lineage>
</organism>
<evidence type="ECO:0000256" key="2">
    <source>
        <dbReference type="SAM" id="SignalP"/>
    </source>
</evidence>
<feature type="domain" description="Thioredoxin" evidence="3">
    <location>
        <begin position="47"/>
        <end position="191"/>
    </location>
</feature>
<dbReference type="InterPro" id="IPR013740">
    <property type="entry name" value="Redoxin"/>
</dbReference>